<dbReference type="Proteomes" id="UP000035642">
    <property type="component" value="Unassembled WGS sequence"/>
</dbReference>
<evidence type="ECO:0000313" key="2">
    <source>
        <dbReference type="Proteomes" id="UP000035642"/>
    </source>
</evidence>
<evidence type="ECO:0000256" key="1">
    <source>
        <dbReference type="PROSITE-ProRule" id="PRU00221"/>
    </source>
</evidence>
<dbReference type="PROSITE" id="PS50082">
    <property type="entry name" value="WD_REPEATS_2"/>
    <property type="match status" value="1"/>
</dbReference>
<sequence length="297" mass="32556">MSRPSPQPVFVHRGFSGGAVSCAVVRTGNGDGVLVGTGEGRCELYDADTHVFIRAVYVDNERRAISSVGVLGDFIWVHVRNHAIIMLGDNDKPQVTIHLSHCGFCMASVMGSWLAYPDTVAGKHFLKFWSKNSEDRDPVALKDIPIVLISNDDDIFIGDEAGTLSQISDGRNLQRQVRLFSEPIFCLASSSSTLACGSSKPPILLLLTEDILEEQKKIHYPQASQGVGSMAFSTSGKTLIAGFWDGSIRAFSVRKNTILLYLDLHTQTISQLLWEEVNGVDLVIAASKDEKLSLWKF</sequence>
<dbReference type="Gene3D" id="2.130.10.10">
    <property type="entry name" value="YVTN repeat-like/Quinoprotein amine dehydrogenase"/>
    <property type="match status" value="1"/>
</dbReference>
<dbReference type="InterPro" id="IPR036322">
    <property type="entry name" value="WD40_repeat_dom_sf"/>
</dbReference>
<dbReference type="SUPFAM" id="SSF50978">
    <property type="entry name" value="WD40 repeat-like"/>
    <property type="match status" value="1"/>
</dbReference>
<dbReference type="STRING" id="6313.A0A0K0DL79"/>
<keyword evidence="1" id="KW-0853">WD repeat</keyword>
<feature type="repeat" description="WD" evidence="1">
    <location>
        <begin position="262"/>
        <end position="297"/>
    </location>
</feature>
<protein>
    <submittedName>
        <fullName evidence="3">WD_REPEATS_REGION domain-containing protein</fullName>
    </submittedName>
</protein>
<proteinExistence type="predicted"/>
<reference evidence="3" key="2">
    <citation type="submission" date="2017-02" db="UniProtKB">
        <authorList>
            <consortium name="WormBaseParasite"/>
        </authorList>
    </citation>
    <scope>IDENTIFICATION</scope>
</reference>
<dbReference type="SMART" id="SM00320">
    <property type="entry name" value="WD40"/>
    <property type="match status" value="3"/>
</dbReference>
<dbReference type="Pfam" id="PF00400">
    <property type="entry name" value="WD40"/>
    <property type="match status" value="1"/>
</dbReference>
<organism evidence="2 3">
    <name type="scientific">Angiostrongylus cantonensis</name>
    <name type="common">Rat lungworm</name>
    <dbReference type="NCBI Taxonomy" id="6313"/>
    <lineage>
        <taxon>Eukaryota</taxon>
        <taxon>Metazoa</taxon>
        <taxon>Ecdysozoa</taxon>
        <taxon>Nematoda</taxon>
        <taxon>Chromadorea</taxon>
        <taxon>Rhabditida</taxon>
        <taxon>Rhabditina</taxon>
        <taxon>Rhabditomorpha</taxon>
        <taxon>Strongyloidea</taxon>
        <taxon>Metastrongylidae</taxon>
        <taxon>Angiostrongylus</taxon>
    </lineage>
</organism>
<keyword evidence="2" id="KW-1185">Reference proteome</keyword>
<evidence type="ECO:0000313" key="3">
    <source>
        <dbReference type="WBParaSite" id="ACAC_0001232801-mRNA-1"/>
    </source>
</evidence>
<name>A0A0K0DL79_ANGCA</name>
<dbReference type="PROSITE" id="PS50294">
    <property type="entry name" value="WD_REPEATS_REGION"/>
    <property type="match status" value="1"/>
</dbReference>
<dbReference type="WBParaSite" id="ACAC_0001232801-mRNA-1">
    <property type="protein sequence ID" value="ACAC_0001232801-mRNA-1"/>
    <property type="gene ID" value="ACAC_0001232801"/>
</dbReference>
<reference evidence="2" key="1">
    <citation type="submission" date="2012-09" db="EMBL/GenBank/DDBJ databases">
        <authorList>
            <person name="Martin A.A."/>
        </authorList>
    </citation>
    <scope>NUCLEOTIDE SEQUENCE</scope>
</reference>
<dbReference type="InterPro" id="IPR001680">
    <property type="entry name" value="WD40_rpt"/>
</dbReference>
<dbReference type="AlphaFoldDB" id="A0A0K0DL79"/>
<dbReference type="InterPro" id="IPR015943">
    <property type="entry name" value="WD40/YVTN_repeat-like_dom_sf"/>
</dbReference>
<accession>A0A0K0DL79</accession>